<keyword evidence="1" id="KW-0175">Coiled coil</keyword>
<accession>A0A7W8QKT1</accession>
<keyword evidence="3" id="KW-1185">Reference proteome</keyword>
<dbReference type="RefSeq" id="WP_221331525.1">
    <property type="nucleotide sequence ID" value="NZ_BAAAJD010000069.1"/>
</dbReference>
<feature type="coiled-coil region" evidence="1">
    <location>
        <begin position="12"/>
        <end position="95"/>
    </location>
</feature>
<proteinExistence type="predicted"/>
<dbReference type="Proteomes" id="UP000572635">
    <property type="component" value="Unassembled WGS sequence"/>
</dbReference>
<name>A0A7W8QKT1_9ACTN</name>
<comment type="caution">
    <text evidence="2">The sequence shown here is derived from an EMBL/GenBank/DDBJ whole genome shotgun (WGS) entry which is preliminary data.</text>
</comment>
<gene>
    <name evidence="2" type="ORF">HDA36_002371</name>
</gene>
<evidence type="ECO:0000256" key="1">
    <source>
        <dbReference type="SAM" id="Coils"/>
    </source>
</evidence>
<protein>
    <submittedName>
        <fullName evidence="2">Chromosome segregation ATPase</fullName>
    </submittedName>
</protein>
<evidence type="ECO:0000313" key="2">
    <source>
        <dbReference type="EMBL" id="MBB5432287.1"/>
    </source>
</evidence>
<dbReference type="AlphaFoldDB" id="A0A7W8QKT1"/>
<reference evidence="2 3" key="1">
    <citation type="submission" date="2020-08" db="EMBL/GenBank/DDBJ databases">
        <title>Sequencing the genomes of 1000 actinobacteria strains.</title>
        <authorList>
            <person name="Klenk H.-P."/>
        </authorList>
    </citation>
    <scope>NUCLEOTIDE SEQUENCE [LARGE SCALE GENOMIC DNA]</scope>
    <source>
        <strain evidence="2 3">DSM 44551</strain>
    </source>
</reference>
<organism evidence="2 3">
    <name type="scientific">Nocardiopsis composta</name>
    <dbReference type="NCBI Taxonomy" id="157465"/>
    <lineage>
        <taxon>Bacteria</taxon>
        <taxon>Bacillati</taxon>
        <taxon>Actinomycetota</taxon>
        <taxon>Actinomycetes</taxon>
        <taxon>Streptosporangiales</taxon>
        <taxon>Nocardiopsidaceae</taxon>
        <taxon>Nocardiopsis</taxon>
    </lineage>
</organism>
<dbReference type="EMBL" id="JACHDB010000001">
    <property type="protein sequence ID" value="MBB5432287.1"/>
    <property type="molecule type" value="Genomic_DNA"/>
</dbReference>
<sequence length="109" mass="12873">MGSSRTDGAAYADSVAARLNNAECEAQEYQSRLVELDRTHRDLEERVMRLEEELTAAREARLAAFNRWWSCREERDRARHVARRLRRRLERAARRELRHRRPGEEPSAG</sequence>
<evidence type="ECO:0000313" key="3">
    <source>
        <dbReference type="Proteomes" id="UP000572635"/>
    </source>
</evidence>